<name>A0A1R2BWS1_9CILI</name>
<dbReference type="Proteomes" id="UP000187209">
    <property type="component" value="Unassembled WGS sequence"/>
</dbReference>
<sequence length="108" mass="12417">MDSPISRRSIRSVSLTSLKSFTQPLIKNIGSLDRLGNFKLDPNLKSNLTKEDQSYWERLKSEFFEPSDKEVQDEAQKIITEVLSEVVKNSPDTFCPESFKSFLNETLK</sequence>
<accession>A0A1R2BWS1</accession>
<dbReference type="AlphaFoldDB" id="A0A1R2BWS1"/>
<comment type="caution">
    <text evidence="1">The sequence shown here is derived from an EMBL/GenBank/DDBJ whole genome shotgun (WGS) entry which is preliminary data.</text>
</comment>
<organism evidence="1 2">
    <name type="scientific">Stentor coeruleus</name>
    <dbReference type="NCBI Taxonomy" id="5963"/>
    <lineage>
        <taxon>Eukaryota</taxon>
        <taxon>Sar</taxon>
        <taxon>Alveolata</taxon>
        <taxon>Ciliophora</taxon>
        <taxon>Postciliodesmatophora</taxon>
        <taxon>Heterotrichea</taxon>
        <taxon>Heterotrichida</taxon>
        <taxon>Stentoridae</taxon>
        <taxon>Stentor</taxon>
    </lineage>
</organism>
<evidence type="ECO:0000313" key="1">
    <source>
        <dbReference type="EMBL" id="OMJ81097.1"/>
    </source>
</evidence>
<dbReference type="EMBL" id="MPUH01000394">
    <property type="protein sequence ID" value="OMJ81097.1"/>
    <property type="molecule type" value="Genomic_DNA"/>
</dbReference>
<protein>
    <submittedName>
        <fullName evidence="1">Uncharacterized protein</fullName>
    </submittedName>
</protein>
<dbReference type="OrthoDB" id="10539816at2759"/>
<evidence type="ECO:0000313" key="2">
    <source>
        <dbReference type="Proteomes" id="UP000187209"/>
    </source>
</evidence>
<gene>
    <name evidence="1" type="ORF">SteCoe_18509</name>
</gene>
<reference evidence="1 2" key="1">
    <citation type="submission" date="2016-11" db="EMBL/GenBank/DDBJ databases">
        <title>The macronuclear genome of Stentor coeruleus: a giant cell with tiny introns.</title>
        <authorList>
            <person name="Slabodnick M."/>
            <person name="Ruby J.G."/>
            <person name="Reiff S.B."/>
            <person name="Swart E.C."/>
            <person name="Gosai S."/>
            <person name="Prabakaran S."/>
            <person name="Witkowska E."/>
            <person name="Larue G.E."/>
            <person name="Fisher S."/>
            <person name="Freeman R.M."/>
            <person name="Gunawardena J."/>
            <person name="Chu W."/>
            <person name="Stover N.A."/>
            <person name="Gregory B.D."/>
            <person name="Nowacki M."/>
            <person name="Derisi J."/>
            <person name="Roy S.W."/>
            <person name="Marshall W.F."/>
            <person name="Sood P."/>
        </authorList>
    </citation>
    <scope>NUCLEOTIDE SEQUENCE [LARGE SCALE GENOMIC DNA]</scope>
    <source>
        <strain evidence="1">WM001</strain>
    </source>
</reference>
<proteinExistence type="predicted"/>
<keyword evidence="2" id="KW-1185">Reference proteome</keyword>